<dbReference type="EMBL" id="AGCU01102508">
    <property type="status" value="NOT_ANNOTATED_CDS"/>
    <property type="molecule type" value="Genomic_DNA"/>
</dbReference>
<feature type="region of interest" description="Disordered" evidence="2">
    <location>
        <begin position="1"/>
        <end position="42"/>
    </location>
</feature>
<dbReference type="Proteomes" id="UP000007267">
    <property type="component" value="Unassembled WGS sequence"/>
</dbReference>
<dbReference type="Ensembl" id="ENSPSIT00000001787.1">
    <property type="protein sequence ID" value="ENSPSIP00000001780.1"/>
    <property type="gene ID" value="ENSPSIG00000001787.1"/>
</dbReference>
<evidence type="ECO:0008006" key="5">
    <source>
        <dbReference type="Google" id="ProtNLM"/>
    </source>
</evidence>
<proteinExistence type="predicted"/>
<evidence type="ECO:0000313" key="4">
    <source>
        <dbReference type="Proteomes" id="UP000007267"/>
    </source>
</evidence>
<organism evidence="3 4">
    <name type="scientific">Pelodiscus sinensis</name>
    <name type="common">Chinese softshell turtle</name>
    <name type="synonym">Trionyx sinensis</name>
    <dbReference type="NCBI Taxonomy" id="13735"/>
    <lineage>
        <taxon>Eukaryota</taxon>
        <taxon>Metazoa</taxon>
        <taxon>Chordata</taxon>
        <taxon>Craniata</taxon>
        <taxon>Vertebrata</taxon>
        <taxon>Euteleostomi</taxon>
        <taxon>Archelosauria</taxon>
        <taxon>Testudinata</taxon>
        <taxon>Testudines</taxon>
        <taxon>Cryptodira</taxon>
        <taxon>Trionychia</taxon>
        <taxon>Trionychidae</taxon>
        <taxon>Pelodiscus</taxon>
    </lineage>
</organism>
<dbReference type="AlphaFoldDB" id="K7F170"/>
<reference evidence="3" key="4">
    <citation type="submission" date="2025-09" db="UniProtKB">
        <authorList>
            <consortium name="Ensembl"/>
        </authorList>
    </citation>
    <scope>IDENTIFICATION</scope>
</reference>
<reference evidence="3" key="3">
    <citation type="submission" date="2025-08" db="UniProtKB">
        <authorList>
            <consortium name="Ensembl"/>
        </authorList>
    </citation>
    <scope>IDENTIFICATION</scope>
</reference>
<dbReference type="PANTHER" id="PTHR33066:SF2">
    <property type="entry name" value="FILAGGRIN-2-LIKE"/>
    <property type="match status" value="1"/>
</dbReference>
<dbReference type="eggNOG" id="ENOG502SB76">
    <property type="taxonomic scope" value="Eukaryota"/>
</dbReference>
<accession>K7F170</accession>
<dbReference type="GeneTree" id="ENSGT01130000278482"/>
<reference evidence="4" key="1">
    <citation type="submission" date="2011-10" db="EMBL/GenBank/DDBJ databases">
        <authorList>
            <consortium name="Soft-shell Turtle Genome Consortium"/>
        </authorList>
    </citation>
    <scope>NUCLEOTIDE SEQUENCE [LARGE SCALE GENOMIC DNA]</scope>
    <source>
        <strain evidence="4">Daiwa-1</strain>
    </source>
</reference>
<name>K7F170_PELSI</name>
<evidence type="ECO:0000313" key="3">
    <source>
        <dbReference type="Ensembl" id="ENSPSIP00000001780.1"/>
    </source>
</evidence>
<evidence type="ECO:0000256" key="2">
    <source>
        <dbReference type="SAM" id="MobiDB-lite"/>
    </source>
</evidence>
<sequence length="272" mass="30545">MVPLPPQDDGNGPVSLPSTSQPPLTKPRSNPSPGHPQAEAPRLAPSWLQDAETACSEQVRHMLINSRRRSTRKTYRYKWTRFSQWYAQTHASPPHLAPVHTLLDYLLSLKHSGLALSTIKVHAAAIAAFHRSEQGTSFLADPLTKLFFKGLQNTFPPVWPPVPIWDLNHVLKSLTKPPFEPIATCSLSHLSMKVAFLVAITSSRRVSELAALMADPPYTVFLQNRVILRPHPKFLPKVPSPFHVNEPIHLPAFFPKPHTEPIQTVWHTLDVR</sequence>
<dbReference type="GO" id="GO:0003677">
    <property type="term" value="F:DNA binding"/>
    <property type="evidence" value="ECO:0007669"/>
    <property type="project" value="UniProtKB-KW"/>
</dbReference>
<keyword evidence="4" id="KW-1185">Reference proteome</keyword>
<dbReference type="Gene3D" id="1.10.150.130">
    <property type="match status" value="1"/>
</dbReference>
<keyword evidence="1" id="KW-0238">DNA-binding</keyword>
<dbReference type="OMA" id="CPRPRED"/>
<dbReference type="HOGENOM" id="CLU_1022932_0_0_1"/>
<protein>
    <recommendedName>
        <fullName evidence="5">Core-binding (CB) domain-containing protein</fullName>
    </recommendedName>
</protein>
<dbReference type="PANTHER" id="PTHR33066">
    <property type="entry name" value="INTEGRASE_SAM-LIKE_N DOMAIN-CONTAINING PROTEIN"/>
    <property type="match status" value="1"/>
</dbReference>
<evidence type="ECO:0000256" key="1">
    <source>
        <dbReference type="ARBA" id="ARBA00023125"/>
    </source>
</evidence>
<feature type="compositionally biased region" description="Polar residues" evidence="2">
    <location>
        <begin position="16"/>
        <end position="32"/>
    </location>
</feature>
<dbReference type="SUPFAM" id="SSF47823">
    <property type="entry name" value="lambda integrase-like, N-terminal domain"/>
    <property type="match status" value="1"/>
</dbReference>
<reference evidence="4" key="2">
    <citation type="journal article" date="2013" name="Nat. Genet.">
        <title>The draft genomes of soft-shell turtle and green sea turtle yield insights into the development and evolution of the turtle-specific body plan.</title>
        <authorList>
            <person name="Wang Z."/>
            <person name="Pascual-Anaya J."/>
            <person name="Zadissa A."/>
            <person name="Li W."/>
            <person name="Niimura Y."/>
            <person name="Huang Z."/>
            <person name="Li C."/>
            <person name="White S."/>
            <person name="Xiong Z."/>
            <person name="Fang D."/>
            <person name="Wang B."/>
            <person name="Ming Y."/>
            <person name="Chen Y."/>
            <person name="Zheng Y."/>
            <person name="Kuraku S."/>
            <person name="Pignatelli M."/>
            <person name="Herrero J."/>
            <person name="Beal K."/>
            <person name="Nozawa M."/>
            <person name="Li Q."/>
            <person name="Wang J."/>
            <person name="Zhang H."/>
            <person name="Yu L."/>
            <person name="Shigenobu S."/>
            <person name="Wang J."/>
            <person name="Liu J."/>
            <person name="Flicek P."/>
            <person name="Searle S."/>
            <person name="Wang J."/>
            <person name="Kuratani S."/>
            <person name="Yin Y."/>
            <person name="Aken B."/>
            <person name="Zhang G."/>
            <person name="Irie N."/>
        </authorList>
    </citation>
    <scope>NUCLEOTIDE SEQUENCE [LARGE SCALE GENOMIC DNA]</scope>
    <source>
        <strain evidence="4">Daiwa-1</strain>
    </source>
</reference>
<dbReference type="InterPro" id="IPR010998">
    <property type="entry name" value="Integrase_recombinase_N"/>
</dbReference>